<sequence>WTDRASRQATSRTRVSRRRATWDGLSRLCTTKRFVRMSRPISSTFSTSSA</sequence>
<accession>A0A6J4SJQ4</accession>
<feature type="non-terminal residue" evidence="1">
    <location>
        <position position="50"/>
    </location>
</feature>
<reference evidence="1" key="1">
    <citation type="submission" date="2020-02" db="EMBL/GenBank/DDBJ databases">
        <authorList>
            <person name="Meier V. D."/>
        </authorList>
    </citation>
    <scope>NUCLEOTIDE SEQUENCE</scope>
    <source>
        <strain evidence="1">AVDCRST_MAG09</strain>
    </source>
</reference>
<proteinExistence type="predicted"/>
<protein>
    <submittedName>
        <fullName evidence="1">Uncharacterized protein</fullName>
    </submittedName>
</protein>
<dbReference type="EMBL" id="CADCVZ010000007">
    <property type="protein sequence ID" value="CAA9494055.1"/>
    <property type="molecule type" value="Genomic_DNA"/>
</dbReference>
<organism evidence="1">
    <name type="scientific">uncultured Sphingomonas sp</name>
    <dbReference type="NCBI Taxonomy" id="158754"/>
    <lineage>
        <taxon>Bacteria</taxon>
        <taxon>Pseudomonadati</taxon>
        <taxon>Pseudomonadota</taxon>
        <taxon>Alphaproteobacteria</taxon>
        <taxon>Sphingomonadales</taxon>
        <taxon>Sphingomonadaceae</taxon>
        <taxon>Sphingomonas</taxon>
        <taxon>environmental samples</taxon>
    </lineage>
</organism>
<name>A0A6J4SJQ4_9SPHN</name>
<evidence type="ECO:0000313" key="1">
    <source>
        <dbReference type="EMBL" id="CAA9494055.1"/>
    </source>
</evidence>
<feature type="non-terminal residue" evidence="1">
    <location>
        <position position="1"/>
    </location>
</feature>
<dbReference type="AlphaFoldDB" id="A0A6J4SJQ4"/>
<gene>
    <name evidence="1" type="ORF">AVDCRST_MAG09-213</name>
</gene>